<evidence type="ECO:0000256" key="9">
    <source>
        <dbReference type="SAM" id="Phobius"/>
    </source>
</evidence>
<feature type="region of interest" description="Disordered" evidence="8">
    <location>
        <begin position="1095"/>
        <end position="1155"/>
    </location>
</feature>
<feature type="transmembrane region" description="Helical" evidence="9">
    <location>
        <begin position="40"/>
        <end position="60"/>
    </location>
</feature>
<evidence type="ECO:0000256" key="4">
    <source>
        <dbReference type="ARBA" id="ARBA00022737"/>
    </source>
</evidence>
<dbReference type="GO" id="GO:0000139">
    <property type="term" value="C:Golgi membrane"/>
    <property type="evidence" value="ECO:0007669"/>
    <property type="project" value="UniProtKB-SubCell"/>
</dbReference>
<dbReference type="EMBL" id="JAESVG020000006">
    <property type="protein sequence ID" value="KAG8626317.1"/>
    <property type="molecule type" value="Genomic_DNA"/>
</dbReference>
<keyword evidence="3" id="KW-0853">WD repeat</keyword>
<dbReference type="PROSITE" id="PS50156">
    <property type="entry name" value="SSD"/>
    <property type="match status" value="1"/>
</dbReference>
<dbReference type="SUPFAM" id="SSF82866">
    <property type="entry name" value="Multidrug efflux transporter AcrB transmembrane domain"/>
    <property type="match status" value="1"/>
</dbReference>
<organism evidence="11 12">
    <name type="scientific">Elsinoe batatas</name>
    <dbReference type="NCBI Taxonomy" id="2601811"/>
    <lineage>
        <taxon>Eukaryota</taxon>
        <taxon>Fungi</taxon>
        <taxon>Dikarya</taxon>
        <taxon>Ascomycota</taxon>
        <taxon>Pezizomycotina</taxon>
        <taxon>Dothideomycetes</taxon>
        <taxon>Dothideomycetidae</taxon>
        <taxon>Myriangiales</taxon>
        <taxon>Elsinoaceae</taxon>
        <taxon>Elsinoe</taxon>
    </lineage>
</organism>
<evidence type="ECO:0000259" key="10">
    <source>
        <dbReference type="PROSITE" id="PS50156"/>
    </source>
</evidence>
<evidence type="ECO:0000256" key="1">
    <source>
        <dbReference type="ARBA" id="ARBA00004240"/>
    </source>
</evidence>
<comment type="caution">
    <text evidence="11">The sequence shown here is derived from an EMBL/GenBank/DDBJ whole genome shotgun (WGS) entry which is preliminary data.</text>
</comment>
<evidence type="ECO:0000256" key="2">
    <source>
        <dbReference type="ARBA" id="ARBA00004394"/>
    </source>
</evidence>
<name>A0A8K0KZK0_9PEZI</name>
<dbReference type="PANTHER" id="PTHR46378">
    <property type="entry name" value="STEROL REGULATORY ELEMENT-BINDING PROTEIN CLEAVAGE-ACTIVATING PROTEIN"/>
    <property type="match status" value="1"/>
</dbReference>
<evidence type="ECO:0000256" key="3">
    <source>
        <dbReference type="ARBA" id="ARBA00022574"/>
    </source>
</evidence>
<dbReference type="GO" id="GO:0032933">
    <property type="term" value="P:SREBP signaling pathway"/>
    <property type="evidence" value="ECO:0007669"/>
    <property type="project" value="InterPro"/>
</dbReference>
<dbReference type="InterPro" id="IPR000731">
    <property type="entry name" value="SSD"/>
</dbReference>
<evidence type="ECO:0000256" key="6">
    <source>
        <dbReference type="ARBA" id="ARBA00023034"/>
    </source>
</evidence>
<evidence type="ECO:0000256" key="5">
    <source>
        <dbReference type="ARBA" id="ARBA00022824"/>
    </source>
</evidence>
<dbReference type="GO" id="GO:0005789">
    <property type="term" value="C:endoplasmic reticulum membrane"/>
    <property type="evidence" value="ECO:0007669"/>
    <property type="project" value="InterPro"/>
</dbReference>
<dbReference type="InterPro" id="IPR053958">
    <property type="entry name" value="HMGCR/SNAP/NPC1-like_SSD"/>
</dbReference>
<proteinExistence type="predicted"/>
<feature type="region of interest" description="Disordered" evidence="8">
    <location>
        <begin position="997"/>
        <end position="1029"/>
    </location>
</feature>
<accession>A0A8K0KZK0</accession>
<feature type="transmembrane region" description="Helical" evidence="9">
    <location>
        <begin position="324"/>
        <end position="345"/>
    </location>
</feature>
<dbReference type="GO" id="GO:0045540">
    <property type="term" value="P:regulation of cholesterol biosynthetic process"/>
    <property type="evidence" value="ECO:0007669"/>
    <property type="project" value="TreeGrafter"/>
</dbReference>
<keyword evidence="4" id="KW-0677">Repeat</keyword>
<dbReference type="GO" id="GO:0032936">
    <property type="term" value="C:SREBP-SCAP complex"/>
    <property type="evidence" value="ECO:0007669"/>
    <property type="project" value="TreeGrafter"/>
</dbReference>
<keyword evidence="6" id="KW-0333">Golgi apparatus</keyword>
<comment type="subcellular location">
    <subcellularLocation>
        <location evidence="1">Endoplasmic reticulum</location>
    </subcellularLocation>
    <subcellularLocation>
        <location evidence="2">Golgi apparatus membrane</location>
    </subcellularLocation>
</comment>
<evidence type="ECO:0000313" key="11">
    <source>
        <dbReference type="EMBL" id="KAG8626317.1"/>
    </source>
</evidence>
<feature type="transmembrane region" description="Helical" evidence="9">
    <location>
        <begin position="258"/>
        <end position="276"/>
    </location>
</feature>
<feature type="transmembrane region" description="Helical" evidence="9">
    <location>
        <begin position="591"/>
        <end position="614"/>
    </location>
</feature>
<feature type="domain" description="SSD" evidence="10">
    <location>
        <begin position="257"/>
        <end position="415"/>
    </location>
</feature>
<dbReference type="PANTHER" id="PTHR46378:SF1">
    <property type="entry name" value="STEROL REGULATORY ELEMENT-BINDING PROTEIN CLEAVAGE-ACTIVATING PROTEIN"/>
    <property type="match status" value="1"/>
</dbReference>
<keyword evidence="7 9" id="KW-0472">Membrane</keyword>
<dbReference type="Proteomes" id="UP000809789">
    <property type="component" value="Unassembled WGS sequence"/>
</dbReference>
<feature type="transmembrane region" description="Helical" evidence="9">
    <location>
        <begin position="288"/>
        <end position="312"/>
    </location>
</feature>
<dbReference type="GO" id="GO:0032934">
    <property type="term" value="F:sterol binding"/>
    <property type="evidence" value="ECO:0007669"/>
    <property type="project" value="InterPro"/>
</dbReference>
<evidence type="ECO:0000313" key="12">
    <source>
        <dbReference type="Proteomes" id="UP000809789"/>
    </source>
</evidence>
<evidence type="ECO:0000256" key="7">
    <source>
        <dbReference type="ARBA" id="ARBA00023136"/>
    </source>
</evidence>
<sequence length="1155" mass="126617">MHLIWYLLYPFRGTLDPPKFRHENPIRRAFYRHGALTARYWLPAMLASVTIGVILSYPTVFMPDFPSGANNGLPHHIWTGSISFETRTEKQPDLEMRQVWLQGDYMQALNKSILRQAFNLERLLLQDELDSSSMVLPSSTWGIQSPSVYWNHSPDLFEADSNPLGTLSSYGSNLSLLGFELQPLSAFAGKNYQSGKLTAADALIITLVNRQNATVGDIWERNLAELSTNAPSQWSVGSPTGNSSIYEYKFQPFGIRQYWALIGAYVCMAFYVTISLRRLKAFRSRSGLVVTAITQMTTSILASFTICGLLRINLDQIPQEAYPFVVLAIGLENIFRLINAVLAYPPEMATNQRIANGVADIGASSMVSAVQNLALLWTLSLFVSPGVAAFCAFAAIALMFDFFFLITFFLAVLNVDIKRLELQDSLTRSKSTSATRPPPRSPRLKVPDRQSWVDALFRGRLPFSTRMAGTVITATFVLALNWHFSDHNMSALRTSPWSSPVGKKYLPTFGSEQGITTANDTAPQSSWIRSKSSTTDAAAQFMHVIKPGIQSFTARIYDPLVVVLNRSDRTSIPLAQDTFLHALRDLAIRHFYPFALAVVFMIAFTTVLMNFLLWDDRIETPEIELTAMDDGPVFHTTIETRHVLDIIRLAASNPGRVLAVGLDKRVSLSVRDRIISNYTTTLVSNTTFSDHGPVEACVADPNSGDIALIYQDGSISFLMALDSVLSEPIKIDFNRVTQKTLIFEFASIDTTSASTLLILLNDGTVYESTEDNTTFTRSDLTNEEGDIAAATLMSRDSDTPVLVVLTNLGSIYSYITDAGTGRWISRKVPQGGTRPNIPAPAVHEAWLRSVPALGLVLLGTSNELTMIDPTSLTTHASIALDNAARNSIRLLHLEPSRCSSCAAPTSARISIAYVDTNKSTLRMLSYSTSGPDDTDDDTPSQPICLSMNTSCNSITRILPALHTLPSPGAWEATSQHIAGLRRIPHRSLPDIPTTRIAISSATKSRPPVSTGDSPLRRRRRISASEHASEPGEEWEAYVFTLDGEVHTSPVRDLSGESDHALWADMPGPVTKLSEDTVGVAVGNCVVVVKANGSFDASGSISSRERRQSGGLDRLMDGGREGLGMSPGHAVGVRRSASRSKRGAGLGMTRGGKRRE</sequence>
<gene>
    <name evidence="11" type="ORF">KVT40_005262</name>
</gene>
<dbReference type="Pfam" id="PF12349">
    <property type="entry name" value="Sterol-sensing"/>
    <property type="match status" value="1"/>
</dbReference>
<feature type="transmembrane region" description="Helical" evidence="9">
    <location>
        <begin position="357"/>
        <end position="380"/>
    </location>
</feature>
<feature type="compositionally biased region" description="Basic and acidic residues" evidence="8">
    <location>
        <begin position="1102"/>
        <end position="1119"/>
    </location>
</feature>
<keyword evidence="9" id="KW-1133">Transmembrane helix</keyword>
<dbReference type="AlphaFoldDB" id="A0A8K0KZK0"/>
<reference evidence="11" key="1">
    <citation type="submission" date="2021-07" db="EMBL/GenBank/DDBJ databases">
        <title>Elsinoe batatas strain:CRI-CJ2 Genome sequencing and assembly.</title>
        <authorList>
            <person name="Huang L."/>
        </authorList>
    </citation>
    <scope>NUCLEOTIDE SEQUENCE</scope>
    <source>
        <strain evidence="11">CRI-CJ2</strain>
    </source>
</reference>
<keyword evidence="9" id="KW-0812">Transmembrane</keyword>
<evidence type="ECO:0000256" key="8">
    <source>
        <dbReference type="SAM" id="MobiDB-lite"/>
    </source>
</evidence>
<protein>
    <recommendedName>
        <fullName evidence="10">SSD domain-containing protein</fullName>
    </recommendedName>
</protein>
<keyword evidence="5" id="KW-0256">Endoplasmic reticulum</keyword>
<dbReference type="OrthoDB" id="1914839at2759"/>
<dbReference type="InterPro" id="IPR030225">
    <property type="entry name" value="SCAP"/>
</dbReference>
<feature type="transmembrane region" description="Helical" evidence="9">
    <location>
        <begin position="386"/>
        <end position="413"/>
    </location>
</feature>
<keyword evidence="12" id="KW-1185">Reference proteome</keyword>